<dbReference type="Gene3D" id="1.10.1740.10">
    <property type="match status" value="1"/>
</dbReference>
<dbReference type="Proteomes" id="UP000199060">
    <property type="component" value="Unassembled WGS sequence"/>
</dbReference>
<dbReference type="InterPro" id="IPR013249">
    <property type="entry name" value="RNA_pol_sigma70_r4_t2"/>
</dbReference>
<evidence type="ECO:0000256" key="2">
    <source>
        <dbReference type="ARBA" id="ARBA00023015"/>
    </source>
</evidence>
<evidence type="ECO:0000256" key="5">
    <source>
        <dbReference type="ARBA" id="ARBA00023163"/>
    </source>
</evidence>
<dbReference type="InterPro" id="IPR013324">
    <property type="entry name" value="RNA_pol_sigma_r3/r4-like"/>
</dbReference>
<dbReference type="NCBIfam" id="TIGR02937">
    <property type="entry name" value="sigma70-ECF"/>
    <property type="match status" value="1"/>
</dbReference>
<dbReference type="PANTHER" id="PTHR43133:SF8">
    <property type="entry name" value="RNA POLYMERASE SIGMA FACTOR HI_1459-RELATED"/>
    <property type="match status" value="1"/>
</dbReference>
<dbReference type="CDD" id="cd06171">
    <property type="entry name" value="Sigma70_r4"/>
    <property type="match status" value="1"/>
</dbReference>
<feature type="domain" description="RNA polymerase sigma-70 region 2" evidence="6">
    <location>
        <begin position="13"/>
        <end position="74"/>
    </location>
</feature>
<proteinExistence type="inferred from homology"/>
<dbReference type="GO" id="GO:0003677">
    <property type="term" value="F:DNA binding"/>
    <property type="evidence" value="ECO:0007669"/>
    <property type="project" value="UniProtKB-KW"/>
</dbReference>
<dbReference type="Gene3D" id="1.10.10.10">
    <property type="entry name" value="Winged helix-like DNA-binding domain superfamily/Winged helix DNA-binding domain"/>
    <property type="match status" value="1"/>
</dbReference>
<dbReference type="EMBL" id="FNAC01000046">
    <property type="protein sequence ID" value="SDD67830.1"/>
    <property type="molecule type" value="Genomic_DNA"/>
</dbReference>
<dbReference type="InterPro" id="IPR007627">
    <property type="entry name" value="RNA_pol_sigma70_r2"/>
</dbReference>
<dbReference type="SUPFAM" id="SSF88659">
    <property type="entry name" value="Sigma3 and sigma4 domains of RNA polymerase sigma factors"/>
    <property type="match status" value="1"/>
</dbReference>
<accession>A0A1G6WPG4</accession>
<dbReference type="Pfam" id="PF04542">
    <property type="entry name" value="Sigma70_r2"/>
    <property type="match status" value="1"/>
</dbReference>
<name>A0A1G6WPG4_9BACT</name>
<dbReference type="InterPro" id="IPR014284">
    <property type="entry name" value="RNA_pol_sigma-70_dom"/>
</dbReference>
<protein>
    <submittedName>
        <fullName evidence="8">RNA polymerase sigma-70 factor, ECF subfamily</fullName>
    </submittedName>
</protein>
<dbReference type="STRING" id="686796.SAMN04488104_104630"/>
<dbReference type="RefSeq" id="WP_087941016.1">
    <property type="nucleotide sequence ID" value="NZ_FNAC01000046.1"/>
</dbReference>
<evidence type="ECO:0000259" key="7">
    <source>
        <dbReference type="Pfam" id="PF08281"/>
    </source>
</evidence>
<organism evidence="8 9">
    <name type="scientific">Algoriphagus faecimaris</name>
    <dbReference type="NCBI Taxonomy" id="686796"/>
    <lineage>
        <taxon>Bacteria</taxon>
        <taxon>Pseudomonadati</taxon>
        <taxon>Bacteroidota</taxon>
        <taxon>Cytophagia</taxon>
        <taxon>Cytophagales</taxon>
        <taxon>Cyclobacteriaceae</taxon>
        <taxon>Algoriphagus</taxon>
    </lineage>
</organism>
<evidence type="ECO:0000313" key="9">
    <source>
        <dbReference type="Proteomes" id="UP000199060"/>
    </source>
</evidence>
<dbReference type="AlphaFoldDB" id="A0A1G6WPG4"/>
<evidence type="ECO:0000256" key="3">
    <source>
        <dbReference type="ARBA" id="ARBA00023082"/>
    </source>
</evidence>
<sequence length="163" mass="19801">MKSFFEAHIWPMRSRLYRLIYLWVRDRSLAEDLLQNVFERSFQKQEELQKHPNLKGWLVKSLKNEALMHFRQSSKLSALDDLENLPIAEDREEKQEDRLEIVYLLLRDLPKKQQEIFQLREMEGLTYEEIAEYLEISLEQVKVSLHRARQSIRKELIKKKEES</sequence>
<keyword evidence="2" id="KW-0805">Transcription regulation</keyword>
<evidence type="ECO:0000256" key="1">
    <source>
        <dbReference type="ARBA" id="ARBA00010641"/>
    </source>
</evidence>
<dbReference type="Pfam" id="PF08281">
    <property type="entry name" value="Sigma70_r4_2"/>
    <property type="match status" value="1"/>
</dbReference>
<dbReference type="SUPFAM" id="SSF88946">
    <property type="entry name" value="Sigma2 domain of RNA polymerase sigma factors"/>
    <property type="match status" value="1"/>
</dbReference>
<evidence type="ECO:0000313" key="8">
    <source>
        <dbReference type="EMBL" id="SDD67830.1"/>
    </source>
</evidence>
<evidence type="ECO:0000256" key="4">
    <source>
        <dbReference type="ARBA" id="ARBA00023125"/>
    </source>
</evidence>
<dbReference type="InterPro" id="IPR013325">
    <property type="entry name" value="RNA_pol_sigma_r2"/>
</dbReference>
<dbReference type="OrthoDB" id="795989at2"/>
<gene>
    <name evidence="8" type="ORF">SAMN04488104_104630</name>
</gene>
<reference evidence="9" key="1">
    <citation type="submission" date="2016-10" db="EMBL/GenBank/DDBJ databases">
        <authorList>
            <person name="Varghese N."/>
            <person name="Submissions S."/>
        </authorList>
    </citation>
    <scope>NUCLEOTIDE SEQUENCE [LARGE SCALE GENOMIC DNA]</scope>
    <source>
        <strain evidence="9">DSM 23095</strain>
    </source>
</reference>
<keyword evidence="9" id="KW-1185">Reference proteome</keyword>
<keyword evidence="5" id="KW-0804">Transcription</keyword>
<dbReference type="GO" id="GO:0006352">
    <property type="term" value="P:DNA-templated transcription initiation"/>
    <property type="evidence" value="ECO:0007669"/>
    <property type="project" value="InterPro"/>
</dbReference>
<dbReference type="PANTHER" id="PTHR43133">
    <property type="entry name" value="RNA POLYMERASE ECF-TYPE SIGMA FACTO"/>
    <property type="match status" value="1"/>
</dbReference>
<feature type="domain" description="RNA polymerase sigma factor 70 region 4 type 2" evidence="7">
    <location>
        <begin position="100"/>
        <end position="151"/>
    </location>
</feature>
<dbReference type="InterPro" id="IPR039425">
    <property type="entry name" value="RNA_pol_sigma-70-like"/>
</dbReference>
<keyword evidence="3" id="KW-0731">Sigma factor</keyword>
<evidence type="ECO:0000259" key="6">
    <source>
        <dbReference type="Pfam" id="PF04542"/>
    </source>
</evidence>
<dbReference type="InterPro" id="IPR036388">
    <property type="entry name" value="WH-like_DNA-bd_sf"/>
</dbReference>
<dbReference type="GO" id="GO:0016987">
    <property type="term" value="F:sigma factor activity"/>
    <property type="evidence" value="ECO:0007669"/>
    <property type="project" value="UniProtKB-KW"/>
</dbReference>
<comment type="similarity">
    <text evidence="1">Belongs to the sigma-70 factor family. ECF subfamily.</text>
</comment>
<keyword evidence="4" id="KW-0238">DNA-binding</keyword>